<evidence type="ECO:0000256" key="2">
    <source>
        <dbReference type="SAM" id="Phobius"/>
    </source>
</evidence>
<name>A0ABR2HMS1_9PEZI</name>
<feature type="compositionally biased region" description="Basic and acidic residues" evidence="1">
    <location>
        <begin position="118"/>
        <end position="139"/>
    </location>
</feature>
<keyword evidence="2" id="KW-0812">Transmembrane</keyword>
<sequence length="145" mass="15445">MPVIPINFPGFTHNITFSLDPDPSPISSMGGAAQSTGAASTVDTVVDGLAAIGITKGWVTFFQTVLVLVFVSFALFAIIGLVAGLTGGLEASEQRQVQRTYRVMMKVKGMMESQSSNKDVEKDVAGNEVESQRNDRDSLKTCVEA</sequence>
<comment type="caution">
    <text evidence="3">The sequence shown here is derived from an EMBL/GenBank/DDBJ whole genome shotgun (WGS) entry which is preliminary data.</text>
</comment>
<keyword evidence="2" id="KW-1133">Transmembrane helix</keyword>
<gene>
    <name evidence="3" type="ORF">PGQ11_015639</name>
</gene>
<protein>
    <submittedName>
        <fullName evidence="3">Uncharacterized protein</fullName>
    </submittedName>
</protein>
<keyword evidence="2" id="KW-0472">Membrane</keyword>
<proteinExistence type="predicted"/>
<feature type="transmembrane region" description="Helical" evidence="2">
    <location>
        <begin position="65"/>
        <end position="89"/>
    </location>
</feature>
<evidence type="ECO:0000256" key="1">
    <source>
        <dbReference type="SAM" id="MobiDB-lite"/>
    </source>
</evidence>
<dbReference type="EMBL" id="JAPCWZ010000010">
    <property type="protein sequence ID" value="KAK8849159.1"/>
    <property type="molecule type" value="Genomic_DNA"/>
</dbReference>
<keyword evidence="4" id="KW-1185">Reference proteome</keyword>
<feature type="region of interest" description="Disordered" evidence="1">
    <location>
        <begin position="110"/>
        <end position="145"/>
    </location>
</feature>
<accession>A0ABR2HMS1</accession>
<evidence type="ECO:0000313" key="4">
    <source>
        <dbReference type="Proteomes" id="UP001390339"/>
    </source>
</evidence>
<evidence type="ECO:0000313" key="3">
    <source>
        <dbReference type="EMBL" id="KAK8849159.1"/>
    </source>
</evidence>
<dbReference type="Proteomes" id="UP001390339">
    <property type="component" value="Unassembled WGS sequence"/>
</dbReference>
<reference evidence="3 4" key="1">
    <citation type="journal article" date="2024" name="IMA Fungus">
        <title>Apiospora arundinis, a panoply of carbohydrate-active enzymes and secondary metabolites.</title>
        <authorList>
            <person name="Sorensen T."/>
            <person name="Petersen C."/>
            <person name="Muurmann A.T."/>
            <person name="Christiansen J.V."/>
            <person name="Brundto M.L."/>
            <person name="Overgaard C.K."/>
            <person name="Boysen A.T."/>
            <person name="Wollenberg R.D."/>
            <person name="Larsen T.O."/>
            <person name="Sorensen J.L."/>
            <person name="Nielsen K.L."/>
            <person name="Sondergaard T.E."/>
        </authorList>
    </citation>
    <scope>NUCLEOTIDE SEQUENCE [LARGE SCALE GENOMIC DNA]</scope>
    <source>
        <strain evidence="3 4">AAU 773</strain>
    </source>
</reference>
<organism evidence="3 4">
    <name type="scientific">Apiospora arundinis</name>
    <dbReference type="NCBI Taxonomy" id="335852"/>
    <lineage>
        <taxon>Eukaryota</taxon>
        <taxon>Fungi</taxon>
        <taxon>Dikarya</taxon>
        <taxon>Ascomycota</taxon>
        <taxon>Pezizomycotina</taxon>
        <taxon>Sordariomycetes</taxon>
        <taxon>Xylariomycetidae</taxon>
        <taxon>Amphisphaeriales</taxon>
        <taxon>Apiosporaceae</taxon>
        <taxon>Apiospora</taxon>
    </lineage>
</organism>